<keyword evidence="2" id="KW-1185">Reference proteome</keyword>
<dbReference type="RefSeq" id="WP_379864810.1">
    <property type="nucleotide sequence ID" value="NZ_JBHTBW010000025.1"/>
</dbReference>
<dbReference type="Proteomes" id="UP001596500">
    <property type="component" value="Unassembled WGS sequence"/>
</dbReference>
<proteinExistence type="predicted"/>
<reference evidence="2" key="1">
    <citation type="journal article" date="2019" name="Int. J. Syst. Evol. Microbiol.">
        <title>The Global Catalogue of Microorganisms (GCM) 10K type strain sequencing project: providing services to taxonomists for standard genome sequencing and annotation.</title>
        <authorList>
            <consortium name="The Broad Institute Genomics Platform"/>
            <consortium name="The Broad Institute Genome Sequencing Center for Infectious Disease"/>
            <person name="Wu L."/>
            <person name="Ma J."/>
        </authorList>
    </citation>
    <scope>NUCLEOTIDE SEQUENCE [LARGE SCALE GENOMIC DNA]</scope>
    <source>
        <strain evidence="2">CGMCC 1.12942</strain>
    </source>
</reference>
<gene>
    <name evidence="1" type="ORF">ACFQNG_10135</name>
</gene>
<name>A0ABW2RKM3_9BACL</name>
<accession>A0ABW2RKM3</accession>
<dbReference type="InterPro" id="IPR025681">
    <property type="entry name" value="COOH-NH2_lig"/>
</dbReference>
<evidence type="ECO:0000313" key="1">
    <source>
        <dbReference type="EMBL" id="MFC7441510.1"/>
    </source>
</evidence>
<evidence type="ECO:0000313" key="2">
    <source>
        <dbReference type="Proteomes" id="UP001596500"/>
    </source>
</evidence>
<protein>
    <recommendedName>
        <fullName evidence="3">PhiEco32-like amidoligase-type 2 protein</fullName>
    </recommendedName>
</protein>
<evidence type="ECO:0008006" key="3">
    <source>
        <dbReference type="Google" id="ProtNLM"/>
    </source>
</evidence>
<dbReference type="EMBL" id="JBHTBW010000025">
    <property type="protein sequence ID" value="MFC7441510.1"/>
    <property type="molecule type" value="Genomic_DNA"/>
</dbReference>
<dbReference type="Pfam" id="PF14395">
    <property type="entry name" value="COOH-NH2_lig"/>
    <property type="match status" value="1"/>
</dbReference>
<sequence>MYGLEERGKLMGAATLPYEAIEHEEEIRKLILDEERKLVPSIKLDLPQAPHLSTAMLTLNDVKQVERANQPLERNEQLQLHGIPVNEKTKLVREYLFFIFQTEVLTAYCSREQTVWLANHQKKRKRYRRVKEQDRPREYRRAKRLAIRSIYALGLDYGMVRIVAGTGDKFVVSGVSATPAINDEGINAFISALKDYVAQCLGPKIEQDQIVLGADPEFVMIDTEGKLVIASDLIPVRGEIGCDAIWIGENRSNKPLFELRPAPTADPKAMVVNIYRLLTRIAKKTRNVPGKWLAGAMPWSGFPLGGHIHYSGIKPNFKLFRALDNYMALLFVIAEDVRGIGRRPKYGYLGDYRFQPYGGFEYRTPPSWLISPVLTKGVFALAKVIAGNYRTLPYFPLNDPEMQRAYYFGRKALIYRWLPTLWEKLKKCEEYSLYQKYLDELFHYLLSGETWDEMQDFRKVWHLPPYRRVLHQKKTL</sequence>
<comment type="caution">
    <text evidence="1">The sequence shown here is derived from an EMBL/GenBank/DDBJ whole genome shotgun (WGS) entry which is preliminary data.</text>
</comment>
<organism evidence="1 2">
    <name type="scientific">Laceyella putida</name>
    <dbReference type="NCBI Taxonomy" id="110101"/>
    <lineage>
        <taxon>Bacteria</taxon>
        <taxon>Bacillati</taxon>
        <taxon>Bacillota</taxon>
        <taxon>Bacilli</taxon>
        <taxon>Bacillales</taxon>
        <taxon>Thermoactinomycetaceae</taxon>
        <taxon>Laceyella</taxon>
    </lineage>
</organism>